<dbReference type="Proteomes" id="UP000235619">
    <property type="component" value="Unassembled WGS sequence"/>
</dbReference>
<organism evidence="1 2">
    <name type="scientific">Thermodesulfobacterium geofontis</name>
    <dbReference type="NCBI Taxonomy" id="1295609"/>
    <lineage>
        <taxon>Bacteria</taxon>
        <taxon>Pseudomonadati</taxon>
        <taxon>Thermodesulfobacteriota</taxon>
        <taxon>Thermodesulfobacteria</taxon>
        <taxon>Thermodesulfobacteriales</taxon>
        <taxon>Thermodesulfobacteriaceae</taxon>
        <taxon>Thermodesulfobacterium</taxon>
    </lineage>
</organism>
<gene>
    <name evidence="1" type="ORF">C0169_06845</name>
</gene>
<dbReference type="AlphaFoldDB" id="A0A2N7Q7S7"/>
<dbReference type="EMBL" id="PNJD01000418">
    <property type="protein sequence ID" value="PMP94210.1"/>
    <property type="molecule type" value="Genomic_DNA"/>
</dbReference>
<accession>A0A2N7Q7S7</accession>
<proteinExistence type="predicted"/>
<name>A0A2N7Q7S7_9BACT</name>
<evidence type="ECO:0000313" key="1">
    <source>
        <dbReference type="EMBL" id="PMP94210.1"/>
    </source>
</evidence>
<comment type="caution">
    <text evidence="1">The sequence shown here is derived from an EMBL/GenBank/DDBJ whole genome shotgun (WGS) entry which is preliminary data.</text>
</comment>
<protein>
    <submittedName>
        <fullName evidence="1">PaaI family thioesterase</fullName>
    </submittedName>
</protein>
<evidence type="ECO:0000313" key="2">
    <source>
        <dbReference type="Proteomes" id="UP000235619"/>
    </source>
</evidence>
<feature type="non-terminal residue" evidence="1">
    <location>
        <position position="30"/>
    </location>
</feature>
<reference evidence="1 2" key="1">
    <citation type="submission" date="2018-01" db="EMBL/GenBank/DDBJ databases">
        <title>Metagenomic assembled genomes from two thermal pools in the Uzon Caldera, Kamchatka, Russia.</title>
        <authorList>
            <person name="Wilkins L."/>
            <person name="Ettinger C."/>
        </authorList>
    </citation>
    <scope>NUCLEOTIDE SEQUENCE [LARGE SCALE GENOMIC DNA]</scope>
    <source>
        <strain evidence="1">ARK-04</strain>
    </source>
</reference>
<sequence length="30" mass="3476">MNENKSLRVDNYCFVCGKENPKGLKVKFIT</sequence>